<comment type="similarity">
    <text evidence="2 6">Belongs to the GDT1 family.</text>
</comment>
<evidence type="ECO:0000256" key="1">
    <source>
        <dbReference type="ARBA" id="ARBA00004141"/>
    </source>
</evidence>
<dbReference type="AlphaFoldDB" id="A0A6J4P8L0"/>
<sequence>MEAFLASFAMVAIAEIGDKTQLLSFVLAARFRGRHWAIISGIFAATLANHFVAALLGDWIGASVDPVAMRWILGIGFLGFAVWALIPDRLSEDEEGGRSFGAFATTLIAFFLAEMGDKTQLATVALGARYASLWMVVVGTTLGMMVANVPAVLLGERLTRYVPMSKVRFLAAAIFAVFGLLILADADMGLGMGRPAPG</sequence>
<keyword evidence="3 6" id="KW-0812">Transmembrane</keyword>
<accession>A0A6J4P8L0</accession>
<feature type="transmembrane region" description="Helical" evidence="6">
    <location>
        <begin position="167"/>
        <end position="184"/>
    </location>
</feature>
<dbReference type="PANTHER" id="PTHR12608">
    <property type="entry name" value="TRANSMEMBRANE PROTEIN HTP-1 RELATED"/>
    <property type="match status" value="1"/>
</dbReference>
<protein>
    <recommendedName>
        <fullName evidence="6">GDT1 family protein</fullName>
    </recommendedName>
</protein>
<organism evidence="7">
    <name type="scientific">uncultured Ramlibacter sp</name>
    <dbReference type="NCBI Taxonomy" id="260755"/>
    <lineage>
        <taxon>Bacteria</taxon>
        <taxon>Pseudomonadati</taxon>
        <taxon>Pseudomonadota</taxon>
        <taxon>Betaproteobacteria</taxon>
        <taxon>Burkholderiales</taxon>
        <taxon>Comamonadaceae</taxon>
        <taxon>Ramlibacter</taxon>
        <taxon>environmental samples</taxon>
    </lineage>
</organism>
<gene>
    <name evidence="7" type="ORF">AVDCRST_MAG51-1201</name>
</gene>
<feature type="transmembrane region" description="Helical" evidence="6">
    <location>
        <begin position="128"/>
        <end position="147"/>
    </location>
</feature>
<feature type="transmembrane region" description="Helical" evidence="6">
    <location>
        <begin position="98"/>
        <end position="116"/>
    </location>
</feature>
<evidence type="ECO:0000256" key="5">
    <source>
        <dbReference type="ARBA" id="ARBA00023136"/>
    </source>
</evidence>
<reference evidence="7" key="1">
    <citation type="submission" date="2020-02" db="EMBL/GenBank/DDBJ databases">
        <authorList>
            <person name="Meier V. D."/>
        </authorList>
    </citation>
    <scope>NUCLEOTIDE SEQUENCE</scope>
    <source>
        <strain evidence="7">AVDCRST_MAG51</strain>
    </source>
</reference>
<proteinExistence type="inferred from homology"/>
<name>A0A6J4P8L0_9BURK</name>
<keyword evidence="5 6" id="KW-0472">Membrane</keyword>
<dbReference type="Pfam" id="PF01169">
    <property type="entry name" value="GDT1"/>
    <property type="match status" value="2"/>
</dbReference>
<feature type="transmembrane region" description="Helical" evidence="6">
    <location>
        <begin position="68"/>
        <end position="86"/>
    </location>
</feature>
<dbReference type="GO" id="GO:0046873">
    <property type="term" value="F:metal ion transmembrane transporter activity"/>
    <property type="evidence" value="ECO:0007669"/>
    <property type="project" value="InterPro"/>
</dbReference>
<dbReference type="PANTHER" id="PTHR12608:SF1">
    <property type="entry name" value="TRANSMEMBRANE PROTEIN 165"/>
    <property type="match status" value="1"/>
</dbReference>
<evidence type="ECO:0000256" key="3">
    <source>
        <dbReference type="ARBA" id="ARBA00022692"/>
    </source>
</evidence>
<evidence type="ECO:0000256" key="2">
    <source>
        <dbReference type="ARBA" id="ARBA00009190"/>
    </source>
</evidence>
<comment type="subcellular location">
    <subcellularLocation>
        <location evidence="1 6">Membrane</location>
        <topology evidence="1 6">Multi-pass membrane protein</topology>
    </subcellularLocation>
</comment>
<evidence type="ECO:0000256" key="4">
    <source>
        <dbReference type="ARBA" id="ARBA00022989"/>
    </source>
</evidence>
<dbReference type="EMBL" id="CADCUX010000275">
    <property type="protein sequence ID" value="CAA9407416.1"/>
    <property type="molecule type" value="Genomic_DNA"/>
</dbReference>
<dbReference type="InterPro" id="IPR001727">
    <property type="entry name" value="GDT1-like"/>
</dbReference>
<keyword evidence="4 6" id="KW-1133">Transmembrane helix</keyword>
<dbReference type="GO" id="GO:0016020">
    <property type="term" value="C:membrane"/>
    <property type="evidence" value="ECO:0007669"/>
    <property type="project" value="UniProtKB-SubCell"/>
</dbReference>
<feature type="transmembrane region" description="Helical" evidence="6">
    <location>
        <begin position="38"/>
        <end position="56"/>
    </location>
</feature>
<evidence type="ECO:0000256" key="6">
    <source>
        <dbReference type="RuleBase" id="RU365102"/>
    </source>
</evidence>
<evidence type="ECO:0000313" key="7">
    <source>
        <dbReference type="EMBL" id="CAA9407416.1"/>
    </source>
</evidence>